<keyword evidence="4" id="KW-0812">Transmembrane</keyword>
<evidence type="ECO:0000256" key="8">
    <source>
        <dbReference type="SAM" id="SignalP"/>
    </source>
</evidence>
<dbReference type="PANTHER" id="PTHR30069:SF29">
    <property type="entry name" value="HEMOGLOBIN AND HEMOGLOBIN-HAPTOGLOBIN-BINDING PROTEIN 1-RELATED"/>
    <property type="match status" value="1"/>
</dbReference>
<dbReference type="InterPro" id="IPR037066">
    <property type="entry name" value="Plug_dom_sf"/>
</dbReference>
<dbReference type="AlphaFoldDB" id="A0A0C1L123"/>
<dbReference type="GO" id="GO:0044718">
    <property type="term" value="P:siderophore transmembrane transport"/>
    <property type="evidence" value="ECO:0007669"/>
    <property type="project" value="TreeGrafter"/>
</dbReference>
<dbReference type="STRING" id="1349421.OI18_15940"/>
<comment type="caution">
    <text evidence="11">The sequence shown here is derived from an EMBL/GenBank/DDBJ whole genome shotgun (WGS) entry which is preliminary data.</text>
</comment>
<evidence type="ECO:0008006" key="13">
    <source>
        <dbReference type="Google" id="ProtNLM"/>
    </source>
</evidence>
<dbReference type="Gene3D" id="2.40.170.20">
    <property type="entry name" value="TonB-dependent receptor, beta-barrel domain"/>
    <property type="match status" value="1"/>
</dbReference>
<dbReference type="EMBL" id="JSVC01000018">
    <property type="protein sequence ID" value="KIC93722.1"/>
    <property type="molecule type" value="Genomic_DNA"/>
</dbReference>
<feature type="chain" id="PRO_5002148721" description="TonB-dependent receptor" evidence="8">
    <location>
        <begin position="19"/>
        <end position="876"/>
    </location>
</feature>
<evidence type="ECO:0000259" key="10">
    <source>
        <dbReference type="Pfam" id="PF14905"/>
    </source>
</evidence>
<keyword evidence="6" id="KW-0472">Membrane</keyword>
<evidence type="ECO:0000256" key="6">
    <source>
        <dbReference type="ARBA" id="ARBA00023136"/>
    </source>
</evidence>
<organism evidence="11 12">
    <name type="scientific">Flavihumibacter solisilvae</name>
    <dbReference type="NCBI Taxonomy" id="1349421"/>
    <lineage>
        <taxon>Bacteria</taxon>
        <taxon>Pseudomonadati</taxon>
        <taxon>Bacteroidota</taxon>
        <taxon>Chitinophagia</taxon>
        <taxon>Chitinophagales</taxon>
        <taxon>Chitinophagaceae</taxon>
        <taxon>Flavihumibacter</taxon>
    </lineage>
</organism>
<keyword evidence="3" id="KW-1134">Transmembrane beta strand</keyword>
<dbReference type="InterPro" id="IPR039426">
    <property type="entry name" value="TonB-dep_rcpt-like"/>
</dbReference>
<dbReference type="GO" id="GO:0009279">
    <property type="term" value="C:cell outer membrane"/>
    <property type="evidence" value="ECO:0007669"/>
    <property type="project" value="UniProtKB-SubCell"/>
</dbReference>
<feature type="domain" description="Outer membrane protein beta-barrel" evidence="10">
    <location>
        <begin position="411"/>
        <end position="849"/>
    </location>
</feature>
<keyword evidence="7" id="KW-0998">Cell outer membrane</keyword>
<keyword evidence="2" id="KW-0813">Transport</keyword>
<evidence type="ECO:0000313" key="11">
    <source>
        <dbReference type="EMBL" id="KIC93722.1"/>
    </source>
</evidence>
<sequence length="876" mass="97702">MKQIFFILTLLACTTLSAQVPGGMPQGAQRGAGGGMNIGRFYGRIIDGTSGSNKGLDAASVQLIQSKFDTLSKKRKDTIIAGMLTDKRGEFSFEGLPIAASFRLKVTAIGFKTIEQKVGFEFKPGGDMQRAMSAMDKDLGNIKLEADPKLLENVTVTASKPLMSMGIDRKVYNVDKNLVSAGGTAEDVMRNIPSVSVDIDGNVSLRNSAPQIFVDGRPTTLTLDQIPADAIESVELITNPSAKFDASGGTAGILNIVLKKNRKAGYNGSIRAGIDSRLKPNAGADINLKQGKVNVFASANYRTRKSIMDGNTSRTTFIKDPYTHLNQDDRSENEGSFMFGRAGMDYFMNNRNTLGFAVNLVRGKFEFDNKSDIRTDSLFNTGTKSYYSDRLSDGDREFRNMGSSVYYKRLFTKPGRELTADLNFNKSKNDNLTNIANNVLDGPNGNITRRYGQLNTGNGNNSNLTFQTDFVNPLTETSKFETGLRLITRKQESVNDISVIGNNGQIMYVPELSSQFDYTERVYAGYLTYTGKVSKLGYQLGLRAESSEYKGEMLTTTAPPESKDTMMNYGNSFPISFFPSAFLTYQLNDNDELAFNITRRINRPNFFQLFPYTDYSDTLNLTRGNPDLKPEFTASLEFSYQKKYGSGNSFIASTYYKHTTNLITRNQVEDINPFTGKEEIVISYINADYSYITGLELIGRNKLTTFWELVTNFNLYQSKINANQPDIPDQEAITSFFVKVNNNIKLTKQLTLQLSGNYTSKTILPPGGGGGGGMWGAPQTTAQGYIRPRYEVEAALRYEFMKEKRANITLAINDIFRTNINDTYSSSPGFEQNTWRLRDPQIVRLNFSWRFGKFDTSLFKRKNMRADQNMGEGVQF</sequence>
<evidence type="ECO:0000256" key="7">
    <source>
        <dbReference type="ARBA" id="ARBA00023237"/>
    </source>
</evidence>
<dbReference type="InterPro" id="IPR012910">
    <property type="entry name" value="Plug_dom"/>
</dbReference>
<feature type="signal peptide" evidence="8">
    <location>
        <begin position="1"/>
        <end position="18"/>
    </location>
</feature>
<evidence type="ECO:0000256" key="2">
    <source>
        <dbReference type="ARBA" id="ARBA00022448"/>
    </source>
</evidence>
<comment type="subcellular location">
    <subcellularLocation>
        <location evidence="1">Cell outer membrane</location>
        <topology evidence="1">Multi-pass membrane protein</topology>
    </subcellularLocation>
</comment>
<keyword evidence="12" id="KW-1185">Reference proteome</keyword>
<reference evidence="11 12" key="1">
    <citation type="submission" date="2014-11" db="EMBL/GenBank/DDBJ databases">
        <title>Genome sequence of Flavihumibacter solisilvae 3-3.</title>
        <authorList>
            <person name="Zhou G."/>
            <person name="Li M."/>
            <person name="Wang G."/>
        </authorList>
    </citation>
    <scope>NUCLEOTIDE SEQUENCE [LARGE SCALE GENOMIC DNA]</scope>
    <source>
        <strain evidence="11 12">3-3</strain>
    </source>
</reference>
<evidence type="ECO:0000256" key="5">
    <source>
        <dbReference type="ARBA" id="ARBA00022729"/>
    </source>
</evidence>
<dbReference type="InterPro" id="IPR041700">
    <property type="entry name" value="OMP_b-brl_3"/>
</dbReference>
<dbReference type="Proteomes" id="UP000031408">
    <property type="component" value="Unassembled WGS sequence"/>
</dbReference>
<dbReference type="GO" id="GO:0015344">
    <property type="term" value="F:siderophore uptake transmembrane transporter activity"/>
    <property type="evidence" value="ECO:0007669"/>
    <property type="project" value="TreeGrafter"/>
</dbReference>
<dbReference type="SUPFAM" id="SSF56935">
    <property type="entry name" value="Porins"/>
    <property type="match status" value="1"/>
</dbReference>
<evidence type="ECO:0000256" key="1">
    <source>
        <dbReference type="ARBA" id="ARBA00004571"/>
    </source>
</evidence>
<protein>
    <recommendedName>
        <fullName evidence="13">TonB-dependent receptor</fullName>
    </recommendedName>
</protein>
<evidence type="ECO:0000256" key="3">
    <source>
        <dbReference type="ARBA" id="ARBA00022452"/>
    </source>
</evidence>
<feature type="domain" description="TonB-dependent receptor plug" evidence="9">
    <location>
        <begin position="182"/>
        <end position="252"/>
    </location>
</feature>
<dbReference type="Pfam" id="PF07715">
    <property type="entry name" value="Plug"/>
    <property type="match status" value="1"/>
</dbReference>
<accession>A0A0C1L123</accession>
<evidence type="ECO:0000256" key="4">
    <source>
        <dbReference type="ARBA" id="ARBA00022692"/>
    </source>
</evidence>
<name>A0A0C1L123_9BACT</name>
<gene>
    <name evidence="11" type="ORF">OI18_15940</name>
</gene>
<evidence type="ECO:0000313" key="12">
    <source>
        <dbReference type="Proteomes" id="UP000031408"/>
    </source>
</evidence>
<dbReference type="Gene3D" id="2.170.130.10">
    <property type="entry name" value="TonB-dependent receptor, plug domain"/>
    <property type="match status" value="1"/>
</dbReference>
<dbReference type="InterPro" id="IPR036942">
    <property type="entry name" value="Beta-barrel_TonB_sf"/>
</dbReference>
<proteinExistence type="predicted"/>
<evidence type="ECO:0000259" key="9">
    <source>
        <dbReference type="Pfam" id="PF07715"/>
    </source>
</evidence>
<keyword evidence="5 8" id="KW-0732">Signal</keyword>
<dbReference type="Pfam" id="PF14905">
    <property type="entry name" value="OMP_b-brl_3"/>
    <property type="match status" value="1"/>
</dbReference>
<dbReference type="PANTHER" id="PTHR30069">
    <property type="entry name" value="TONB-DEPENDENT OUTER MEMBRANE RECEPTOR"/>
    <property type="match status" value="1"/>
</dbReference>